<dbReference type="Pfam" id="PF00072">
    <property type="entry name" value="Response_reg"/>
    <property type="match status" value="1"/>
</dbReference>
<evidence type="ECO:0000259" key="2">
    <source>
        <dbReference type="PROSITE" id="PS50110"/>
    </source>
</evidence>
<dbReference type="PROSITE" id="PS50930">
    <property type="entry name" value="HTH_LYTTR"/>
    <property type="match status" value="1"/>
</dbReference>
<evidence type="ECO:0000313" key="4">
    <source>
        <dbReference type="EMBL" id="KAA9037260.1"/>
    </source>
</evidence>
<protein>
    <submittedName>
        <fullName evidence="4">Response regulator transcription factor</fullName>
    </submittedName>
</protein>
<proteinExistence type="predicted"/>
<evidence type="ECO:0000313" key="5">
    <source>
        <dbReference type="Proteomes" id="UP000326903"/>
    </source>
</evidence>
<dbReference type="InterPro" id="IPR046947">
    <property type="entry name" value="LytR-like"/>
</dbReference>
<evidence type="ECO:0000256" key="1">
    <source>
        <dbReference type="PROSITE-ProRule" id="PRU00169"/>
    </source>
</evidence>
<accession>A0A5J5ID28</accession>
<dbReference type="GO" id="GO:0000156">
    <property type="term" value="F:phosphorelay response regulator activity"/>
    <property type="evidence" value="ECO:0007669"/>
    <property type="project" value="InterPro"/>
</dbReference>
<dbReference type="PANTHER" id="PTHR37299">
    <property type="entry name" value="TRANSCRIPTIONAL REGULATOR-RELATED"/>
    <property type="match status" value="1"/>
</dbReference>
<sequence>MINKKIMCLAVDDEPLALSVLKKYINSVDSLELVGSCANAVQALQMLQQHHVDMIFLDIQMPQIMGTDFIRTLKKSPEIIFTTAYRKYAVEGFELDAVDYLLKPISFERFLKAVNKVFQTDIVAPESVYQTNELISETSAPWLYVRADRKMIKVLLNDILYIEALSDYVKIITSSKTIVTKQLISTLEETLTKDNFIRIHRSFIIAINKIDSYNADSIQVGSKELPVSRLFKQNVNKLLNISSLPSSNDNKGIKKKA</sequence>
<dbReference type="Pfam" id="PF04397">
    <property type="entry name" value="LytTR"/>
    <property type="match status" value="1"/>
</dbReference>
<keyword evidence="1" id="KW-0597">Phosphoprotein</keyword>
<dbReference type="SMART" id="SM00448">
    <property type="entry name" value="REC"/>
    <property type="match status" value="1"/>
</dbReference>
<comment type="caution">
    <text evidence="4">The sequence shown here is derived from an EMBL/GenBank/DDBJ whole genome shotgun (WGS) entry which is preliminary data.</text>
</comment>
<dbReference type="SUPFAM" id="SSF52172">
    <property type="entry name" value="CheY-like"/>
    <property type="match status" value="1"/>
</dbReference>
<organism evidence="4 5">
    <name type="scientific">Ginsengibacter hankyongi</name>
    <dbReference type="NCBI Taxonomy" id="2607284"/>
    <lineage>
        <taxon>Bacteria</taxon>
        <taxon>Pseudomonadati</taxon>
        <taxon>Bacteroidota</taxon>
        <taxon>Chitinophagia</taxon>
        <taxon>Chitinophagales</taxon>
        <taxon>Chitinophagaceae</taxon>
        <taxon>Ginsengibacter</taxon>
    </lineage>
</organism>
<dbReference type="AlphaFoldDB" id="A0A5J5ID28"/>
<dbReference type="Gene3D" id="2.40.50.1020">
    <property type="entry name" value="LytTr DNA-binding domain"/>
    <property type="match status" value="1"/>
</dbReference>
<dbReference type="GO" id="GO:0003677">
    <property type="term" value="F:DNA binding"/>
    <property type="evidence" value="ECO:0007669"/>
    <property type="project" value="InterPro"/>
</dbReference>
<dbReference type="RefSeq" id="WP_150416188.1">
    <property type="nucleotide sequence ID" value="NZ_VYQF01000006.1"/>
</dbReference>
<dbReference type="Proteomes" id="UP000326903">
    <property type="component" value="Unassembled WGS sequence"/>
</dbReference>
<dbReference type="InterPro" id="IPR007492">
    <property type="entry name" value="LytTR_DNA-bd_dom"/>
</dbReference>
<keyword evidence="5" id="KW-1185">Reference proteome</keyword>
<dbReference type="InterPro" id="IPR001789">
    <property type="entry name" value="Sig_transdc_resp-reg_receiver"/>
</dbReference>
<dbReference type="PROSITE" id="PS50110">
    <property type="entry name" value="RESPONSE_REGULATORY"/>
    <property type="match status" value="1"/>
</dbReference>
<dbReference type="InterPro" id="IPR011006">
    <property type="entry name" value="CheY-like_superfamily"/>
</dbReference>
<reference evidence="4 5" key="1">
    <citation type="submission" date="2019-09" db="EMBL/GenBank/DDBJ databases">
        <title>Draft genome sequence of Ginsengibacter sp. BR5-29.</title>
        <authorList>
            <person name="Im W.-T."/>
        </authorList>
    </citation>
    <scope>NUCLEOTIDE SEQUENCE [LARGE SCALE GENOMIC DNA]</scope>
    <source>
        <strain evidence="4 5">BR5-29</strain>
    </source>
</reference>
<evidence type="ECO:0000259" key="3">
    <source>
        <dbReference type="PROSITE" id="PS50930"/>
    </source>
</evidence>
<dbReference type="FunFam" id="3.40.50.2300:FF:000051">
    <property type="entry name" value="Two-component response regulator yehT"/>
    <property type="match status" value="1"/>
</dbReference>
<name>A0A5J5ID28_9BACT</name>
<feature type="domain" description="Response regulatory" evidence="2">
    <location>
        <begin position="7"/>
        <end position="118"/>
    </location>
</feature>
<dbReference type="SMART" id="SM00850">
    <property type="entry name" value="LytTR"/>
    <property type="match status" value="1"/>
</dbReference>
<dbReference type="EMBL" id="VYQF01000006">
    <property type="protein sequence ID" value="KAA9037260.1"/>
    <property type="molecule type" value="Genomic_DNA"/>
</dbReference>
<feature type="modified residue" description="4-aspartylphosphate" evidence="1">
    <location>
        <position position="58"/>
    </location>
</feature>
<feature type="domain" description="HTH LytTR-type" evidence="3">
    <location>
        <begin position="143"/>
        <end position="241"/>
    </location>
</feature>
<dbReference type="Gene3D" id="3.40.50.2300">
    <property type="match status" value="1"/>
</dbReference>
<dbReference type="PANTHER" id="PTHR37299:SF1">
    <property type="entry name" value="STAGE 0 SPORULATION PROTEIN A HOMOLOG"/>
    <property type="match status" value="1"/>
</dbReference>
<gene>
    <name evidence="4" type="ORF">FW778_17690</name>
</gene>